<dbReference type="EC" id="1.3.1.98" evidence="5"/>
<dbReference type="InterPro" id="IPR003170">
    <property type="entry name" value="MurB"/>
</dbReference>
<evidence type="ECO:0000256" key="15">
    <source>
        <dbReference type="ARBA" id="ARBA00023316"/>
    </source>
</evidence>
<keyword evidence="10" id="KW-0521">NADP</keyword>
<keyword evidence="6" id="KW-0963">Cytoplasm</keyword>
<dbReference type="GO" id="GO:0051301">
    <property type="term" value="P:cell division"/>
    <property type="evidence" value="ECO:0007669"/>
    <property type="project" value="UniProtKB-KW"/>
</dbReference>
<dbReference type="NCBIfam" id="NF010480">
    <property type="entry name" value="PRK13905.1"/>
    <property type="match status" value="1"/>
</dbReference>
<dbReference type="InterPro" id="IPR011601">
    <property type="entry name" value="MurB_C"/>
</dbReference>
<evidence type="ECO:0000256" key="1">
    <source>
        <dbReference type="ARBA" id="ARBA00001974"/>
    </source>
</evidence>
<reference evidence="18" key="1">
    <citation type="submission" date="2018-06" db="EMBL/GenBank/DDBJ databases">
        <authorList>
            <person name="Zhirakovskaya E."/>
        </authorList>
    </citation>
    <scope>NUCLEOTIDE SEQUENCE</scope>
</reference>
<proteinExistence type="inferred from homology"/>
<comment type="subcellular location">
    <subcellularLocation>
        <location evidence="3">Cytoplasm</location>
    </subcellularLocation>
</comment>
<evidence type="ECO:0000256" key="10">
    <source>
        <dbReference type="ARBA" id="ARBA00022857"/>
    </source>
</evidence>
<dbReference type="GO" id="GO:0005829">
    <property type="term" value="C:cytosol"/>
    <property type="evidence" value="ECO:0007669"/>
    <property type="project" value="TreeGrafter"/>
</dbReference>
<comment type="catalytic activity">
    <reaction evidence="16">
        <text>UDP-N-acetyl-alpha-D-muramate + NADP(+) = UDP-N-acetyl-3-O-(1-carboxyvinyl)-alpha-D-glucosamine + NADPH + H(+)</text>
        <dbReference type="Rhea" id="RHEA:12248"/>
        <dbReference type="ChEBI" id="CHEBI:15378"/>
        <dbReference type="ChEBI" id="CHEBI:57783"/>
        <dbReference type="ChEBI" id="CHEBI:58349"/>
        <dbReference type="ChEBI" id="CHEBI:68483"/>
        <dbReference type="ChEBI" id="CHEBI:70757"/>
        <dbReference type="EC" id="1.3.1.98"/>
    </reaction>
</comment>
<evidence type="ECO:0000256" key="11">
    <source>
        <dbReference type="ARBA" id="ARBA00022960"/>
    </source>
</evidence>
<evidence type="ECO:0000313" key="18">
    <source>
        <dbReference type="EMBL" id="VAW40702.1"/>
    </source>
</evidence>
<organism evidence="18">
    <name type="scientific">hydrothermal vent metagenome</name>
    <dbReference type="NCBI Taxonomy" id="652676"/>
    <lineage>
        <taxon>unclassified sequences</taxon>
        <taxon>metagenomes</taxon>
        <taxon>ecological metagenomes</taxon>
    </lineage>
</organism>
<comment type="pathway">
    <text evidence="4">Cell wall biogenesis; peptidoglycan biosynthesis.</text>
</comment>
<dbReference type="PANTHER" id="PTHR21071:SF4">
    <property type="entry name" value="UDP-N-ACETYLENOLPYRUVOYLGLUCOSAMINE REDUCTASE"/>
    <property type="match status" value="1"/>
</dbReference>
<dbReference type="SUPFAM" id="SSF56194">
    <property type="entry name" value="Uridine diphospho-N-Acetylenolpyruvylglucosamine reductase, MurB, C-terminal domain"/>
    <property type="match status" value="1"/>
</dbReference>
<dbReference type="EMBL" id="UOEY01000109">
    <property type="protein sequence ID" value="VAW40702.1"/>
    <property type="molecule type" value="Genomic_DNA"/>
</dbReference>
<dbReference type="SUPFAM" id="SSF56176">
    <property type="entry name" value="FAD-binding/transporter-associated domain-like"/>
    <property type="match status" value="1"/>
</dbReference>
<comment type="cofactor">
    <cofactor evidence="1">
        <name>FAD</name>
        <dbReference type="ChEBI" id="CHEBI:57692"/>
    </cofactor>
</comment>
<dbReference type="PROSITE" id="PS51387">
    <property type="entry name" value="FAD_PCMH"/>
    <property type="match status" value="1"/>
</dbReference>
<dbReference type="InterPro" id="IPR016167">
    <property type="entry name" value="FAD-bd_PCMH_sub1"/>
</dbReference>
<evidence type="ECO:0000256" key="12">
    <source>
        <dbReference type="ARBA" id="ARBA00022984"/>
    </source>
</evidence>
<keyword evidence="8" id="KW-0285">Flavoprotein</keyword>
<evidence type="ECO:0000256" key="6">
    <source>
        <dbReference type="ARBA" id="ARBA00022490"/>
    </source>
</evidence>
<keyword evidence="9" id="KW-0274">FAD</keyword>
<sequence length="336" mass="36277">MKYYLKPSRIQVYYMNSAAQTELTPPMTTARRRALAAFWNGAIDWDADMAGYCTLRAGGRAEALIKAGTRAELCRLIRWLEDHAVRWRVIGRGSNILVSGQGFRGVLIVLQGDFCAISRNSGGSVPAAGVVVEAGAGCPMSKLVAWCGRHGLAGLEFMAGIPGSVGGAVCMNAGAWGRAVGDCLDFVGFVDRGGRSRRVPRSDLVFSYRRLRPRQAVLNDTVITGAGFVLQPGEPGEIQERGREYLARRREKQPAGVASAGSFFRNPAGDSAGRLIEAAGLKGFRSGRAMVSFEHANFIVNTGQASADEIIELMNEIQKRVFRASGIMLEPEVHLL</sequence>
<dbReference type="Gene3D" id="3.90.78.10">
    <property type="entry name" value="UDP-N-acetylenolpyruvoylglucosamine reductase, C-terminal domain"/>
    <property type="match status" value="1"/>
</dbReference>
<protein>
    <recommendedName>
        <fullName evidence="5">UDP-N-acetylmuramate dehydrogenase</fullName>
        <ecNumber evidence="5">1.3.1.98</ecNumber>
    </recommendedName>
</protein>
<dbReference type="PANTHER" id="PTHR21071">
    <property type="entry name" value="UDP-N-ACETYLENOLPYRUVOYLGLUCOSAMINE REDUCTASE"/>
    <property type="match status" value="1"/>
</dbReference>
<keyword evidence="13 18" id="KW-0560">Oxidoreductase</keyword>
<dbReference type="Gene3D" id="3.30.43.10">
    <property type="entry name" value="Uridine Diphospho-n-acetylenolpyruvylglucosamine Reductase, domain 2"/>
    <property type="match status" value="1"/>
</dbReference>
<dbReference type="GO" id="GO:0008360">
    <property type="term" value="P:regulation of cell shape"/>
    <property type="evidence" value="ECO:0007669"/>
    <property type="project" value="UniProtKB-KW"/>
</dbReference>
<dbReference type="InterPro" id="IPR006094">
    <property type="entry name" value="Oxid_FAD_bind_N"/>
</dbReference>
<dbReference type="GO" id="GO:0071555">
    <property type="term" value="P:cell wall organization"/>
    <property type="evidence" value="ECO:0007669"/>
    <property type="project" value="UniProtKB-KW"/>
</dbReference>
<dbReference type="InterPro" id="IPR036318">
    <property type="entry name" value="FAD-bd_PCMH-like_sf"/>
</dbReference>
<dbReference type="Pfam" id="PF02873">
    <property type="entry name" value="MurB_C"/>
    <property type="match status" value="1"/>
</dbReference>
<keyword evidence="15" id="KW-0961">Cell wall biogenesis/degradation</keyword>
<dbReference type="HAMAP" id="MF_00037">
    <property type="entry name" value="MurB"/>
    <property type="match status" value="1"/>
</dbReference>
<name>A0A3B0VNP7_9ZZZZ</name>
<evidence type="ECO:0000256" key="5">
    <source>
        <dbReference type="ARBA" id="ARBA00012518"/>
    </source>
</evidence>
<gene>
    <name evidence="18" type="ORF">MNBD_DELTA04-139</name>
</gene>
<evidence type="ECO:0000256" key="9">
    <source>
        <dbReference type="ARBA" id="ARBA00022827"/>
    </source>
</evidence>
<keyword evidence="14" id="KW-0131">Cell cycle</keyword>
<keyword evidence="7" id="KW-0132">Cell division</keyword>
<evidence type="ECO:0000256" key="7">
    <source>
        <dbReference type="ARBA" id="ARBA00022618"/>
    </source>
</evidence>
<keyword evidence="11" id="KW-0133">Cell shape</keyword>
<evidence type="ECO:0000256" key="2">
    <source>
        <dbReference type="ARBA" id="ARBA00003921"/>
    </source>
</evidence>
<keyword evidence="12" id="KW-0573">Peptidoglycan synthesis</keyword>
<dbReference type="Pfam" id="PF01565">
    <property type="entry name" value="FAD_binding_4"/>
    <property type="match status" value="1"/>
</dbReference>
<evidence type="ECO:0000256" key="16">
    <source>
        <dbReference type="ARBA" id="ARBA00048914"/>
    </source>
</evidence>
<evidence type="ECO:0000256" key="8">
    <source>
        <dbReference type="ARBA" id="ARBA00022630"/>
    </source>
</evidence>
<evidence type="ECO:0000259" key="17">
    <source>
        <dbReference type="PROSITE" id="PS51387"/>
    </source>
</evidence>
<dbReference type="GO" id="GO:0009252">
    <property type="term" value="P:peptidoglycan biosynthetic process"/>
    <property type="evidence" value="ECO:0007669"/>
    <property type="project" value="UniProtKB-UniPathway"/>
</dbReference>
<comment type="function">
    <text evidence="2">Cell wall formation.</text>
</comment>
<accession>A0A3B0VNP7</accession>
<dbReference type="InterPro" id="IPR036635">
    <property type="entry name" value="MurB_C_sf"/>
</dbReference>
<evidence type="ECO:0000256" key="13">
    <source>
        <dbReference type="ARBA" id="ARBA00023002"/>
    </source>
</evidence>
<dbReference type="InterPro" id="IPR016169">
    <property type="entry name" value="FAD-bd_PCMH_sub2"/>
</dbReference>
<evidence type="ECO:0000256" key="14">
    <source>
        <dbReference type="ARBA" id="ARBA00023306"/>
    </source>
</evidence>
<dbReference type="AlphaFoldDB" id="A0A3B0VNP7"/>
<evidence type="ECO:0000256" key="3">
    <source>
        <dbReference type="ARBA" id="ARBA00004496"/>
    </source>
</evidence>
<dbReference type="GO" id="GO:0008762">
    <property type="term" value="F:UDP-N-acetylmuramate dehydrogenase activity"/>
    <property type="evidence" value="ECO:0007669"/>
    <property type="project" value="UniProtKB-EC"/>
</dbReference>
<feature type="domain" description="FAD-binding PCMH-type" evidence="17">
    <location>
        <begin position="56"/>
        <end position="233"/>
    </location>
</feature>
<dbReference type="NCBIfam" id="TIGR00179">
    <property type="entry name" value="murB"/>
    <property type="match status" value="1"/>
</dbReference>
<evidence type="ECO:0000256" key="4">
    <source>
        <dbReference type="ARBA" id="ARBA00004752"/>
    </source>
</evidence>
<dbReference type="InterPro" id="IPR016166">
    <property type="entry name" value="FAD-bd_PCMH"/>
</dbReference>
<dbReference type="Gene3D" id="3.30.465.10">
    <property type="match status" value="1"/>
</dbReference>
<dbReference type="GO" id="GO:0071949">
    <property type="term" value="F:FAD binding"/>
    <property type="evidence" value="ECO:0007669"/>
    <property type="project" value="InterPro"/>
</dbReference>
<dbReference type="UniPathway" id="UPA00219"/>